<reference evidence="1" key="1">
    <citation type="submission" date="2021-02" db="EMBL/GenBank/DDBJ databases">
        <authorList>
            <consortium name="DOE Joint Genome Institute"/>
            <person name="Ahrendt S."/>
            <person name="Looney B.P."/>
            <person name="Miyauchi S."/>
            <person name="Morin E."/>
            <person name="Drula E."/>
            <person name="Courty P.E."/>
            <person name="Chicoki N."/>
            <person name="Fauchery L."/>
            <person name="Kohler A."/>
            <person name="Kuo A."/>
            <person name="Labutti K."/>
            <person name="Pangilinan J."/>
            <person name="Lipzen A."/>
            <person name="Riley R."/>
            <person name="Andreopoulos W."/>
            <person name="He G."/>
            <person name="Johnson J."/>
            <person name="Barry K.W."/>
            <person name="Grigoriev I.V."/>
            <person name="Nagy L."/>
            <person name="Hibbett D."/>
            <person name="Henrissat B."/>
            <person name="Matheny P.B."/>
            <person name="Labbe J."/>
            <person name="Martin F."/>
        </authorList>
    </citation>
    <scope>NUCLEOTIDE SEQUENCE</scope>
    <source>
        <strain evidence="1">FP105234-sp</strain>
    </source>
</reference>
<dbReference type="Proteomes" id="UP000814033">
    <property type="component" value="Unassembled WGS sequence"/>
</dbReference>
<protein>
    <submittedName>
        <fullName evidence="1">Uncharacterized protein</fullName>
    </submittedName>
</protein>
<sequence>MAERSLPAQVLRTLQDVRINKFAFLAAYTILLYDHLCTIPTEIESFWKKKKSRLSYLYIFIRYYTPFVMTITAVGFFSPAMTLSKCSHWMYFLPIAVTITLMLLSGTLMAIRVYALWSKNVHLLSGLLLFLLTQTTVALWATLKSGGKPFPYLLNNYDFHFCIFLSPNVGAVSSTSIYVFMDLGYDTMIFLLTISRTIYIHRTGRASGEKSGNLVQSLARDGAVYFGGIFLMNFIWVMMILTARPTLHGLSAMPSAVITTILVTRITTNLRVVAHGPAHLHERTVDGVPLSVMNSQFTSAKHSSRQPMQFARNPYLEANSSEGGQLKSWDASRSW</sequence>
<name>A0ACB8RJB4_9AGAM</name>
<evidence type="ECO:0000313" key="2">
    <source>
        <dbReference type="Proteomes" id="UP000814033"/>
    </source>
</evidence>
<keyword evidence="2" id="KW-1185">Reference proteome</keyword>
<accession>A0ACB8RJB4</accession>
<organism evidence="1 2">
    <name type="scientific">Auriscalpium vulgare</name>
    <dbReference type="NCBI Taxonomy" id="40419"/>
    <lineage>
        <taxon>Eukaryota</taxon>
        <taxon>Fungi</taxon>
        <taxon>Dikarya</taxon>
        <taxon>Basidiomycota</taxon>
        <taxon>Agaricomycotina</taxon>
        <taxon>Agaricomycetes</taxon>
        <taxon>Russulales</taxon>
        <taxon>Auriscalpiaceae</taxon>
        <taxon>Auriscalpium</taxon>
    </lineage>
</organism>
<evidence type="ECO:0000313" key="1">
    <source>
        <dbReference type="EMBL" id="KAI0044135.1"/>
    </source>
</evidence>
<gene>
    <name evidence="1" type="ORF">FA95DRAFT_1608813</name>
</gene>
<reference evidence="1" key="2">
    <citation type="journal article" date="2022" name="New Phytol.">
        <title>Evolutionary transition to the ectomycorrhizal habit in the genomes of a hyperdiverse lineage of mushroom-forming fungi.</title>
        <authorList>
            <person name="Looney B."/>
            <person name="Miyauchi S."/>
            <person name="Morin E."/>
            <person name="Drula E."/>
            <person name="Courty P.E."/>
            <person name="Kohler A."/>
            <person name="Kuo A."/>
            <person name="LaButti K."/>
            <person name="Pangilinan J."/>
            <person name="Lipzen A."/>
            <person name="Riley R."/>
            <person name="Andreopoulos W."/>
            <person name="He G."/>
            <person name="Johnson J."/>
            <person name="Nolan M."/>
            <person name="Tritt A."/>
            <person name="Barry K.W."/>
            <person name="Grigoriev I.V."/>
            <person name="Nagy L.G."/>
            <person name="Hibbett D."/>
            <person name="Henrissat B."/>
            <person name="Matheny P.B."/>
            <person name="Labbe J."/>
            <person name="Martin F.M."/>
        </authorList>
    </citation>
    <scope>NUCLEOTIDE SEQUENCE</scope>
    <source>
        <strain evidence="1">FP105234-sp</strain>
    </source>
</reference>
<comment type="caution">
    <text evidence="1">The sequence shown here is derived from an EMBL/GenBank/DDBJ whole genome shotgun (WGS) entry which is preliminary data.</text>
</comment>
<dbReference type="EMBL" id="MU275993">
    <property type="protein sequence ID" value="KAI0044135.1"/>
    <property type="molecule type" value="Genomic_DNA"/>
</dbReference>
<proteinExistence type="predicted"/>